<proteinExistence type="predicted"/>
<dbReference type="KEGG" id="asui:ASUIS_0993"/>
<dbReference type="Gene3D" id="3.30.70.100">
    <property type="match status" value="1"/>
</dbReference>
<dbReference type="AlphaFoldDB" id="A0AAD0SPY6"/>
<dbReference type="NCBIfam" id="NF008333">
    <property type="entry name" value="PRK11118.1"/>
    <property type="match status" value="1"/>
</dbReference>
<protein>
    <submittedName>
        <fullName evidence="1">Monooxygenase YdhR</fullName>
    </submittedName>
</protein>
<dbReference type="InterPro" id="IPR011008">
    <property type="entry name" value="Dimeric_a/b-barrel"/>
</dbReference>
<evidence type="ECO:0000313" key="2">
    <source>
        <dbReference type="Proteomes" id="UP000263040"/>
    </source>
</evidence>
<evidence type="ECO:0000313" key="1">
    <source>
        <dbReference type="EMBL" id="AXX89481.1"/>
    </source>
</evidence>
<dbReference type="Proteomes" id="UP000263040">
    <property type="component" value="Chromosome"/>
</dbReference>
<accession>A0AAD0SPY6</accession>
<keyword evidence="1" id="KW-0503">Monooxygenase</keyword>
<name>A0AAD0SPY6_9BACT</name>
<dbReference type="PANTHER" id="PTHR39169">
    <property type="match status" value="1"/>
</dbReference>
<keyword evidence="2" id="KW-1185">Reference proteome</keyword>
<dbReference type="EMBL" id="CP032100">
    <property type="protein sequence ID" value="AXX89481.1"/>
    <property type="molecule type" value="Genomic_DNA"/>
</dbReference>
<sequence length="102" mass="11628">MAYILQVDFPHDKIFGEEFSKAFVDLATDISSEDGLLWKIWTENETTKEAGGIYLFSNEADAKRYLTKHTARLESFGYKDIRAKIFSVNEPLSLITNAGFLK</sequence>
<gene>
    <name evidence="1" type="ORF">ASUIS_0993</name>
</gene>
<organism evidence="1 2">
    <name type="scientific">Arcobacter suis CECT 7833</name>
    <dbReference type="NCBI Taxonomy" id="663365"/>
    <lineage>
        <taxon>Bacteria</taxon>
        <taxon>Pseudomonadati</taxon>
        <taxon>Campylobacterota</taxon>
        <taxon>Epsilonproteobacteria</taxon>
        <taxon>Campylobacterales</taxon>
        <taxon>Arcobacteraceae</taxon>
        <taxon>Arcobacter</taxon>
    </lineage>
</organism>
<dbReference type="SUPFAM" id="SSF54909">
    <property type="entry name" value="Dimeric alpha+beta barrel"/>
    <property type="match status" value="1"/>
</dbReference>
<dbReference type="GO" id="GO:0004497">
    <property type="term" value="F:monooxygenase activity"/>
    <property type="evidence" value="ECO:0007669"/>
    <property type="project" value="UniProtKB-KW"/>
</dbReference>
<reference evidence="1 2" key="1">
    <citation type="submission" date="2018-08" db="EMBL/GenBank/DDBJ databases">
        <title>Complete genome of the Arcobacter suis type strain LMG 26152.</title>
        <authorList>
            <person name="Miller W.G."/>
            <person name="Yee E."/>
            <person name="Bono J.L."/>
        </authorList>
    </citation>
    <scope>NUCLEOTIDE SEQUENCE [LARGE SCALE GENOMIC DNA]</scope>
    <source>
        <strain evidence="1 2">CECT 7833</strain>
    </source>
</reference>
<dbReference type="PANTHER" id="PTHR39169:SF1">
    <property type="entry name" value="MONOOXYGENASE YDHR-RELATED"/>
    <property type="match status" value="1"/>
</dbReference>
<dbReference type="RefSeq" id="WP_118886027.1">
    <property type="nucleotide sequence ID" value="NZ_CP032100.1"/>
</dbReference>
<dbReference type="Pfam" id="PF08803">
    <property type="entry name" value="ydhR"/>
    <property type="match status" value="1"/>
</dbReference>
<dbReference type="InterPro" id="IPR014910">
    <property type="entry name" value="YdhR"/>
</dbReference>
<keyword evidence="1" id="KW-0560">Oxidoreductase</keyword>